<dbReference type="RefSeq" id="WP_089407896.1">
    <property type="nucleotide sequence ID" value="NZ_FZOU01000002.1"/>
</dbReference>
<evidence type="ECO:0000313" key="3">
    <source>
        <dbReference type="Proteomes" id="UP000198356"/>
    </source>
</evidence>
<feature type="chain" id="PRO_5013122490" evidence="1">
    <location>
        <begin position="22"/>
        <end position="258"/>
    </location>
</feature>
<accession>A0A239HII3</accession>
<dbReference type="Pfam" id="PF03524">
    <property type="entry name" value="CagX"/>
    <property type="match status" value="1"/>
</dbReference>
<keyword evidence="1" id="KW-0732">Signal</keyword>
<dbReference type="Gene3D" id="2.60.40.2500">
    <property type="match status" value="1"/>
</dbReference>
<dbReference type="InterPro" id="IPR038161">
    <property type="entry name" value="VirB9/CagX/TrbG_C_sf"/>
</dbReference>
<proteinExistence type="predicted"/>
<reference evidence="2 3" key="1">
    <citation type="submission" date="2017-06" db="EMBL/GenBank/DDBJ databases">
        <authorList>
            <person name="Kim H.J."/>
            <person name="Triplett B.A."/>
        </authorList>
    </citation>
    <scope>NUCLEOTIDE SEQUENCE [LARGE SCALE GENOMIC DNA]</scope>
    <source>
        <strain evidence="2 3">DSM 18704</strain>
    </source>
</reference>
<dbReference type="OrthoDB" id="109954at2"/>
<feature type="signal peptide" evidence="1">
    <location>
        <begin position="1"/>
        <end position="21"/>
    </location>
</feature>
<organism evidence="2 3">
    <name type="scientific">Granulicella rosea</name>
    <dbReference type="NCBI Taxonomy" id="474952"/>
    <lineage>
        <taxon>Bacteria</taxon>
        <taxon>Pseudomonadati</taxon>
        <taxon>Acidobacteriota</taxon>
        <taxon>Terriglobia</taxon>
        <taxon>Terriglobales</taxon>
        <taxon>Acidobacteriaceae</taxon>
        <taxon>Granulicella</taxon>
    </lineage>
</organism>
<protein>
    <submittedName>
        <fullName evidence="2">Type IV secretion system protein VirB9</fullName>
    </submittedName>
</protein>
<evidence type="ECO:0000256" key="1">
    <source>
        <dbReference type="SAM" id="SignalP"/>
    </source>
</evidence>
<dbReference type="Proteomes" id="UP000198356">
    <property type="component" value="Unassembled WGS sequence"/>
</dbReference>
<evidence type="ECO:0000313" key="2">
    <source>
        <dbReference type="EMBL" id="SNS80965.1"/>
    </source>
</evidence>
<dbReference type="EMBL" id="FZOU01000002">
    <property type="protein sequence ID" value="SNS80965.1"/>
    <property type="molecule type" value="Genomic_DNA"/>
</dbReference>
<keyword evidence="3" id="KW-1185">Reference proteome</keyword>
<dbReference type="InterPro" id="IPR010258">
    <property type="entry name" value="Conjugal_tfr_TrbG/VirB9/CagX"/>
</dbReference>
<sequence>MKNTLLALALASALSSTMAFAQAAPAAPAEQARTVQYHSQDIVPIRAKVKYTTLIVVPTTEKIMEAATGDKDFWIVDVVGSFCFVHPAKPGISTNLNLITDKGNIYSFTLQDISAQGGDPDLKVIVQPADQSSITASAGPAQYVPAAQLDQAKQQLATLQSHVTQAVDEYKSAYPLQLKFDYTFKNEDPFAVQSIYHDDKFTYIKTTASEKFSVYEMKDGKPDLINYDLRDGTYIIPKIVDKGYIEIGKKHMDFSRKG</sequence>
<dbReference type="AlphaFoldDB" id="A0A239HII3"/>
<gene>
    <name evidence="2" type="ORF">SAMN05421770_102407</name>
</gene>
<name>A0A239HII3_9BACT</name>